<feature type="region of interest" description="Disordered" evidence="2">
    <location>
        <begin position="137"/>
        <end position="172"/>
    </location>
</feature>
<accession>A0AAV5T2C4</accession>
<dbReference type="EMBL" id="BTSX01000002">
    <property type="protein sequence ID" value="GMS85881.1"/>
    <property type="molecule type" value="Genomic_DNA"/>
</dbReference>
<gene>
    <name evidence="3" type="ORF">PENTCL1PPCAC_8056</name>
</gene>
<evidence type="ECO:0000313" key="4">
    <source>
        <dbReference type="Proteomes" id="UP001432027"/>
    </source>
</evidence>
<dbReference type="SUPFAM" id="SSF55277">
    <property type="entry name" value="GYF domain"/>
    <property type="match status" value="1"/>
</dbReference>
<dbReference type="InterPro" id="IPR035445">
    <property type="entry name" value="GYF-like_dom_sf"/>
</dbReference>
<evidence type="ECO:0000256" key="1">
    <source>
        <dbReference type="SAM" id="Coils"/>
    </source>
</evidence>
<feature type="compositionally biased region" description="Basic and acidic residues" evidence="2">
    <location>
        <begin position="148"/>
        <end position="157"/>
    </location>
</feature>
<comment type="caution">
    <text evidence="3">The sequence shown here is derived from an EMBL/GenBank/DDBJ whole genome shotgun (WGS) entry which is preliminary data.</text>
</comment>
<dbReference type="AlphaFoldDB" id="A0AAV5T2C4"/>
<evidence type="ECO:0000256" key="2">
    <source>
        <dbReference type="SAM" id="MobiDB-lite"/>
    </source>
</evidence>
<reference evidence="3" key="1">
    <citation type="submission" date="2023-10" db="EMBL/GenBank/DDBJ databases">
        <title>Genome assembly of Pristionchus species.</title>
        <authorList>
            <person name="Yoshida K."/>
            <person name="Sommer R.J."/>
        </authorList>
    </citation>
    <scope>NUCLEOTIDE SEQUENCE</scope>
    <source>
        <strain evidence="3">RS0144</strain>
    </source>
</reference>
<feature type="non-terminal residue" evidence="3">
    <location>
        <position position="1"/>
    </location>
</feature>
<protein>
    <recommendedName>
        <fullName evidence="5">GYF domain-containing protein</fullName>
    </recommendedName>
</protein>
<proteinExistence type="predicted"/>
<sequence length="240" mass="27699">ASMTEEEPIDEIQDPIWYREGPHYQKIGPFPLALISRWYEHSQLLPSIQLSADDGQRWSSIEKLIHRNGPAFPFCSFDDYRTSGTGSIEIARVMISIVRSEVNRLEREMELISEQLKEEERILEKLREMEKILDPDSLFESDEESGEESVKMSDKEISLTNSDNEEGDDSISGRSLMRNEVIRVNDLIQSLINQSVETRFLFCPRFFCPQAFRVVAREESTALHEMNRVCATPTEDHAPV</sequence>
<feature type="non-terminal residue" evidence="3">
    <location>
        <position position="240"/>
    </location>
</feature>
<name>A0AAV5T2C4_9BILA</name>
<dbReference type="Proteomes" id="UP001432027">
    <property type="component" value="Unassembled WGS sequence"/>
</dbReference>
<evidence type="ECO:0000313" key="3">
    <source>
        <dbReference type="EMBL" id="GMS85881.1"/>
    </source>
</evidence>
<feature type="compositionally biased region" description="Acidic residues" evidence="2">
    <location>
        <begin position="137"/>
        <end position="147"/>
    </location>
</feature>
<feature type="coiled-coil region" evidence="1">
    <location>
        <begin position="88"/>
        <end position="132"/>
    </location>
</feature>
<keyword evidence="4" id="KW-1185">Reference proteome</keyword>
<keyword evidence="1" id="KW-0175">Coiled coil</keyword>
<evidence type="ECO:0008006" key="5">
    <source>
        <dbReference type="Google" id="ProtNLM"/>
    </source>
</evidence>
<organism evidence="3 4">
    <name type="scientific">Pristionchus entomophagus</name>
    <dbReference type="NCBI Taxonomy" id="358040"/>
    <lineage>
        <taxon>Eukaryota</taxon>
        <taxon>Metazoa</taxon>
        <taxon>Ecdysozoa</taxon>
        <taxon>Nematoda</taxon>
        <taxon>Chromadorea</taxon>
        <taxon>Rhabditida</taxon>
        <taxon>Rhabditina</taxon>
        <taxon>Diplogasteromorpha</taxon>
        <taxon>Diplogasteroidea</taxon>
        <taxon>Neodiplogasteridae</taxon>
        <taxon>Pristionchus</taxon>
    </lineage>
</organism>